<dbReference type="AlphaFoldDB" id="A0ABD0K1P5"/>
<organism evidence="2 3">
    <name type="scientific">Batillaria attramentaria</name>
    <dbReference type="NCBI Taxonomy" id="370345"/>
    <lineage>
        <taxon>Eukaryota</taxon>
        <taxon>Metazoa</taxon>
        <taxon>Spiralia</taxon>
        <taxon>Lophotrochozoa</taxon>
        <taxon>Mollusca</taxon>
        <taxon>Gastropoda</taxon>
        <taxon>Caenogastropoda</taxon>
        <taxon>Sorbeoconcha</taxon>
        <taxon>Cerithioidea</taxon>
        <taxon>Batillariidae</taxon>
        <taxon>Batillaria</taxon>
    </lineage>
</organism>
<evidence type="ECO:0000313" key="3">
    <source>
        <dbReference type="Proteomes" id="UP001519460"/>
    </source>
</evidence>
<gene>
    <name evidence="2" type="ORF">BaRGS_00027721</name>
</gene>
<reference evidence="2 3" key="1">
    <citation type="journal article" date="2023" name="Sci. Data">
        <title>Genome assembly of the Korean intertidal mud-creeper Batillaria attramentaria.</title>
        <authorList>
            <person name="Patra A.K."/>
            <person name="Ho P.T."/>
            <person name="Jun S."/>
            <person name="Lee S.J."/>
            <person name="Kim Y."/>
            <person name="Won Y.J."/>
        </authorList>
    </citation>
    <scope>NUCLEOTIDE SEQUENCE [LARGE SCALE GENOMIC DNA]</scope>
    <source>
        <strain evidence="2">Wonlab-2016</strain>
    </source>
</reference>
<dbReference type="EMBL" id="JACVVK020000269">
    <property type="protein sequence ID" value="KAK7481002.1"/>
    <property type="molecule type" value="Genomic_DNA"/>
</dbReference>
<feature type="region of interest" description="Disordered" evidence="1">
    <location>
        <begin position="67"/>
        <end position="104"/>
    </location>
</feature>
<protein>
    <submittedName>
        <fullName evidence="2">Uncharacterized protein</fullName>
    </submittedName>
</protein>
<comment type="caution">
    <text evidence="2">The sequence shown here is derived from an EMBL/GenBank/DDBJ whole genome shotgun (WGS) entry which is preliminary data.</text>
</comment>
<proteinExistence type="predicted"/>
<evidence type="ECO:0000256" key="1">
    <source>
        <dbReference type="SAM" id="MobiDB-lite"/>
    </source>
</evidence>
<name>A0ABD0K1P5_9CAEN</name>
<dbReference type="Proteomes" id="UP001519460">
    <property type="component" value="Unassembled WGS sequence"/>
</dbReference>
<evidence type="ECO:0000313" key="2">
    <source>
        <dbReference type="EMBL" id="KAK7481002.1"/>
    </source>
</evidence>
<keyword evidence="3" id="KW-1185">Reference proteome</keyword>
<accession>A0ABD0K1P5</accession>
<feature type="compositionally biased region" description="Basic and acidic residues" evidence="1">
    <location>
        <begin position="95"/>
        <end position="104"/>
    </location>
</feature>
<sequence>MLVRWPVCNNQAHSATFTRSFLSIGGGQTCPSPTPAERSFTYTEAGRALHVQTSTRAHQQMVLMDRPARATDSRRAGRMPRADALSPQFSSCQQDKPHYQREIK</sequence>